<organism evidence="2 3">
    <name type="scientific">Thermoproteota archaeon</name>
    <dbReference type="NCBI Taxonomy" id="2056631"/>
    <lineage>
        <taxon>Archaea</taxon>
        <taxon>Thermoproteota</taxon>
    </lineage>
</organism>
<feature type="non-terminal residue" evidence="2">
    <location>
        <position position="1"/>
    </location>
</feature>
<sequence>NDLKEEREKILSKKKEQWQQVCSLKDEASKIRSELSAISEKIQELQKELINLKAKRNAILLKIEKERKRKAMIRLAEVAKEKLKRGERLSFEEFKALMEVDKNVMTTL</sequence>
<comment type="caution">
    <text evidence="2">The sequence shown here is derived from an EMBL/GenBank/DDBJ whole genome shotgun (WGS) entry which is preliminary data.</text>
</comment>
<protein>
    <submittedName>
        <fullName evidence="2">Uncharacterized protein</fullName>
    </submittedName>
</protein>
<feature type="coiled-coil region" evidence="1">
    <location>
        <begin position="28"/>
        <end position="62"/>
    </location>
</feature>
<evidence type="ECO:0000313" key="2">
    <source>
        <dbReference type="EMBL" id="RLE51235.1"/>
    </source>
</evidence>
<dbReference type="Proteomes" id="UP000268446">
    <property type="component" value="Unassembled WGS sequence"/>
</dbReference>
<dbReference type="EMBL" id="QMQZ01000068">
    <property type="protein sequence ID" value="RLE51235.1"/>
    <property type="molecule type" value="Genomic_DNA"/>
</dbReference>
<dbReference type="AlphaFoldDB" id="A0A497EVH2"/>
<gene>
    <name evidence="2" type="ORF">DRJ20_02410</name>
</gene>
<accession>A0A497EVH2</accession>
<keyword evidence="1" id="KW-0175">Coiled coil</keyword>
<evidence type="ECO:0000313" key="3">
    <source>
        <dbReference type="Proteomes" id="UP000268446"/>
    </source>
</evidence>
<evidence type="ECO:0000256" key="1">
    <source>
        <dbReference type="SAM" id="Coils"/>
    </source>
</evidence>
<proteinExistence type="predicted"/>
<name>A0A497EVH2_9CREN</name>
<reference evidence="2 3" key="1">
    <citation type="submission" date="2018-06" db="EMBL/GenBank/DDBJ databases">
        <title>Extensive metabolic versatility and redundancy in microbially diverse, dynamic hydrothermal sediments.</title>
        <authorList>
            <person name="Dombrowski N."/>
            <person name="Teske A."/>
            <person name="Baker B.J."/>
        </authorList>
    </citation>
    <scope>NUCLEOTIDE SEQUENCE [LARGE SCALE GENOMIC DNA]</scope>
    <source>
        <strain evidence="2">B29_G17</strain>
    </source>
</reference>